<dbReference type="GO" id="GO:0006633">
    <property type="term" value="P:fatty acid biosynthetic process"/>
    <property type="evidence" value="ECO:0007669"/>
    <property type="project" value="TreeGrafter"/>
</dbReference>
<dbReference type="Gene3D" id="3.40.50.720">
    <property type="entry name" value="NAD(P)-binding Rossmann-like Domain"/>
    <property type="match status" value="1"/>
</dbReference>
<dbReference type="GeneID" id="54565314"/>
<evidence type="ECO:0000256" key="2">
    <source>
        <dbReference type="ARBA" id="ARBA00022857"/>
    </source>
</evidence>
<accession>A0A6A6CVG0</accession>
<dbReference type="Pfam" id="PF13561">
    <property type="entry name" value="adh_short_C2"/>
    <property type="match status" value="1"/>
</dbReference>
<dbReference type="InterPro" id="IPR002347">
    <property type="entry name" value="SDR_fam"/>
</dbReference>
<dbReference type="PROSITE" id="PS00061">
    <property type="entry name" value="ADH_SHORT"/>
    <property type="match status" value="1"/>
</dbReference>
<evidence type="ECO:0000256" key="1">
    <source>
        <dbReference type="ARBA" id="ARBA00006484"/>
    </source>
</evidence>
<protein>
    <recommendedName>
        <fullName evidence="6">NAD(P)-binding protein</fullName>
    </recommendedName>
</protein>
<evidence type="ECO:0000313" key="4">
    <source>
        <dbReference type="EMBL" id="KAF2169789.1"/>
    </source>
</evidence>
<gene>
    <name evidence="4" type="ORF">M409DRAFT_52290</name>
</gene>
<dbReference type="RefSeq" id="XP_033670678.1">
    <property type="nucleotide sequence ID" value="XM_033812042.1"/>
</dbReference>
<keyword evidence="5" id="KW-1185">Reference proteome</keyword>
<dbReference type="AlphaFoldDB" id="A0A6A6CVG0"/>
<proteinExistence type="inferred from homology"/>
<organism evidence="4 5">
    <name type="scientific">Zasmidium cellare ATCC 36951</name>
    <dbReference type="NCBI Taxonomy" id="1080233"/>
    <lineage>
        <taxon>Eukaryota</taxon>
        <taxon>Fungi</taxon>
        <taxon>Dikarya</taxon>
        <taxon>Ascomycota</taxon>
        <taxon>Pezizomycotina</taxon>
        <taxon>Dothideomycetes</taxon>
        <taxon>Dothideomycetidae</taxon>
        <taxon>Mycosphaerellales</taxon>
        <taxon>Mycosphaerellaceae</taxon>
        <taxon>Zasmidium</taxon>
    </lineage>
</organism>
<dbReference type="InterPro" id="IPR020904">
    <property type="entry name" value="Sc_DH/Rdtase_CS"/>
</dbReference>
<sequence>MSSHESRFTGKVTLITGAASGIGRATAHKLASQGSLLALQDINEAGLQETNNLCGGKHYTETFSVADPAKCTTFVQNTLRTLHRIDHVFNCAGVNPTAYALTETTDAYFSTLVDTNLKGTYNLTRAVVPHLGQGSSIVNVSSTMGISVAAQYAIYCATKWAIVGFTKAMALELGGQGVRVNAVAPGYIDTPTNAGVLAGSEAVEEQVGRVALGRMGTAEEVADVVAFLFSEEARYMSGSIVEITGGRKT</sequence>
<dbReference type="PANTHER" id="PTHR42760">
    <property type="entry name" value="SHORT-CHAIN DEHYDROGENASES/REDUCTASES FAMILY MEMBER"/>
    <property type="match status" value="1"/>
</dbReference>
<dbReference type="EMBL" id="ML993587">
    <property type="protein sequence ID" value="KAF2169789.1"/>
    <property type="molecule type" value="Genomic_DNA"/>
</dbReference>
<dbReference type="FunFam" id="3.40.50.720:FF:000084">
    <property type="entry name" value="Short-chain dehydrogenase reductase"/>
    <property type="match status" value="1"/>
</dbReference>
<name>A0A6A6CVG0_ZASCE</name>
<dbReference type="SUPFAM" id="SSF51735">
    <property type="entry name" value="NAD(P)-binding Rossmann-fold domains"/>
    <property type="match status" value="1"/>
</dbReference>
<reference evidence="4" key="1">
    <citation type="journal article" date="2020" name="Stud. Mycol.">
        <title>101 Dothideomycetes genomes: a test case for predicting lifestyles and emergence of pathogens.</title>
        <authorList>
            <person name="Haridas S."/>
            <person name="Albert R."/>
            <person name="Binder M."/>
            <person name="Bloem J."/>
            <person name="Labutti K."/>
            <person name="Salamov A."/>
            <person name="Andreopoulos B."/>
            <person name="Baker S."/>
            <person name="Barry K."/>
            <person name="Bills G."/>
            <person name="Bluhm B."/>
            <person name="Cannon C."/>
            <person name="Castanera R."/>
            <person name="Culley D."/>
            <person name="Daum C."/>
            <person name="Ezra D."/>
            <person name="Gonzalez J."/>
            <person name="Henrissat B."/>
            <person name="Kuo A."/>
            <person name="Liang C."/>
            <person name="Lipzen A."/>
            <person name="Lutzoni F."/>
            <person name="Magnuson J."/>
            <person name="Mondo S."/>
            <person name="Nolan M."/>
            <person name="Ohm R."/>
            <person name="Pangilinan J."/>
            <person name="Park H.-J."/>
            <person name="Ramirez L."/>
            <person name="Alfaro M."/>
            <person name="Sun H."/>
            <person name="Tritt A."/>
            <person name="Yoshinaga Y."/>
            <person name="Zwiers L.-H."/>
            <person name="Turgeon B."/>
            <person name="Goodwin S."/>
            <person name="Spatafora J."/>
            <person name="Crous P."/>
            <person name="Grigoriev I."/>
        </authorList>
    </citation>
    <scope>NUCLEOTIDE SEQUENCE</scope>
    <source>
        <strain evidence="4">ATCC 36951</strain>
    </source>
</reference>
<dbReference type="Proteomes" id="UP000799537">
    <property type="component" value="Unassembled WGS sequence"/>
</dbReference>
<keyword evidence="3" id="KW-0560">Oxidoreductase</keyword>
<dbReference type="PRINTS" id="PR00081">
    <property type="entry name" value="GDHRDH"/>
</dbReference>
<evidence type="ECO:0000313" key="5">
    <source>
        <dbReference type="Proteomes" id="UP000799537"/>
    </source>
</evidence>
<dbReference type="PANTHER" id="PTHR42760:SF83">
    <property type="entry name" value="(3R)-3-HYDROXYACYL-COA DEHYDROGENASE"/>
    <property type="match status" value="1"/>
</dbReference>
<dbReference type="GO" id="GO:0048038">
    <property type="term" value="F:quinone binding"/>
    <property type="evidence" value="ECO:0007669"/>
    <property type="project" value="TreeGrafter"/>
</dbReference>
<dbReference type="PRINTS" id="PR00080">
    <property type="entry name" value="SDRFAMILY"/>
</dbReference>
<dbReference type="CDD" id="cd05233">
    <property type="entry name" value="SDR_c"/>
    <property type="match status" value="1"/>
</dbReference>
<dbReference type="InterPro" id="IPR036291">
    <property type="entry name" value="NAD(P)-bd_dom_sf"/>
</dbReference>
<keyword evidence="2" id="KW-0521">NADP</keyword>
<evidence type="ECO:0000256" key="3">
    <source>
        <dbReference type="ARBA" id="ARBA00023002"/>
    </source>
</evidence>
<dbReference type="GO" id="GO:0016616">
    <property type="term" value="F:oxidoreductase activity, acting on the CH-OH group of donors, NAD or NADP as acceptor"/>
    <property type="evidence" value="ECO:0007669"/>
    <property type="project" value="TreeGrafter"/>
</dbReference>
<comment type="similarity">
    <text evidence="1">Belongs to the short-chain dehydrogenases/reductases (SDR) family.</text>
</comment>
<evidence type="ECO:0008006" key="6">
    <source>
        <dbReference type="Google" id="ProtNLM"/>
    </source>
</evidence>
<dbReference type="OrthoDB" id="1669814at2759"/>